<accession>A0AB34CH09</accession>
<protein>
    <submittedName>
        <fullName evidence="1">Type-F conjugative transfer system pilin assembly thiol-disulfide isomerase TrbB</fullName>
    </submittedName>
</protein>
<dbReference type="EMBL" id="VWVM01000033">
    <property type="protein sequence ID" value="KAA6118255.1"/>
    <property type="molecule type" value="Genomic_DNA"/>
</dbReference>
<name>A0AB34CH09_9GAMM</name>
<dbReference type="InterPro" id="IPR039555">
    <property type="entry name" value="TraF/TrbB"/>
</dbReference>
<dbReference type="SUPFAM" id="SSF52833">
    <property type="entry name" value="Thioredoxin-like"/>
    <property type="match status" value="1"/>
</dbReference>
<dbReference type="InterPro" id="IPR014109">
    <property type="entry name" value="Thiol-disulphide_isomerase_rbB"/>
</dbReference>
<gene>
    <name evidence="1" type="primary">trbB</name>
    <name evidence="1" type="ORF">F3I20_23045</name>
</gene>
<reference evidence="1 2" key="1">
    <citation type="submission" date="2019-09" db="EMBL/GenBank/DDBJ databases">
        <title>Genomic diversity of phyloplane-associated Pantoea species in Pakistan cotton crop.</title>
        <authorList>
            <person name="Tufail M.R."/>
            <person name="Cook D.R."/>
        </authorList>
    </citation>
    <scope>NUCLEOTIDE SEQUENCE [LARGE SCALE GENOMIC DNA]</scope>
    <source>
        <strain evidence="1 2">B_8</strain>
    </source>
</reference>
<evidence type="ECO:0000313" key="1">
    <source>
        <dbReference type="EMBL" id="KAA6118255.1"/>
    </source>
</evidence>
<dbReference type="InterPro" id="IPR036249">
    <property type="entry name" value="Thioredoxin-like_sf"/>
</dbReference>
<dbReference type="Proteomes" id="UP000324255">
    <property type="component" value="Unassembled WGS sequence"/>
</dbReference>
<keyword evidence="1" id="KW-0413">Isomerase</keyword>
<dbReference type="AlphaFoldDB" id="A0AB34CH09"/>
<sequence length="185" mass="20604">MKEHDTSILKYVRRIACYGLLSALPVHFSFASTLDEIRALESKKEMSAQQDQQNAVAPRLHSSARQYSLPDNRQINVDDYRIVLFMQGGCHYCQQFDPQLAQLSSRTGFKVFPYTLDGRGDVSFPDAIPAPRAVLDQFFGPGNNGVTPTTFLVNVNTLQSWPLAQGIVDVNSLLQRIQQALETGG</sequence>
<keyword evidence="2" id="KW-1185">Reference proteome</keyword>
<dbReference type="GO" id="GO:0016853">
    <property type="term" value="F:isomerase activity"/>
    <property type="evidence" value="ECO:0007669"/>
    <property type="project" value="UniProtKB-KW"/>
</dbReference>
<proteinExistence type="predicted"/>
<dbReference type="NCBIfam" id="TIGR02738">
    <property type="entry name" value="TrbB"/>
    <property type="match status" value="1"/>
</dbReference>
<evidence type="ECO:0000313" key="2">
    <source>
        <dbReference type="Proteomes" id="UP000324255"/>
    </source>
</evidence>
<dbReference type="Pfam" id="PF13728">
    <property type="entry name" value="TraF"/>
    <property type="match status" value="1"/>
</dbReference>
<comment type="caution">
    <text evidence="1">The sequence shown here is derived from an EMBL/GenBank/DDBJ whole genome shotgun (WGS) entry which is preliminary data.</text>
</comment>
<organism evidence="1 2">
    <name type="scientific">Candidatus Pantoea gossypiicola</name>
    <dbReference type="NCBI Taxonomy" id="2608008"/>
    <lineage>
        <taxon>Bacteria</taxon>
        <taxon>Pseudomonadati</taxon>
        <taxon>Pseudomonadota</taxon>
        <taxon>Gammaproteobacteria</taxon>
        <taxon>Enterobacterales</taxon>
        <taxon>Erwiniaceae</taxon>
        <taxon>Pantoea</taxon>
    </lineage>
</organism>